<keyword evidence="5" id="KW-0677">Repeat</keyword>
<gene>
    <name evidence="11" type="ORF">ARALYDRAFT_904425</name>
</gene>
<dbReference type="GO" id="GO:0000974">
    <property type="term" value="C:Prp19 complex"/>
    <property type="evidence" value="ECO:0007669"/>
    <property type="project" value="InterPro"/>
</dbReference>
<dbReference type="CDD" id="cd00167">
    <property type="entry name" value="SANT"/>
    <property type="match status" value="1"/>
</dbReference>
<organism evidence="12">
    <name type="scientific">Arabidopsis lyrata subsp. lyrata</name>
    <name type="common">Lyre-leaved rock-cress</name>
    <dbReference type="NCBI Taxonomy" id="81972"/>
    <lineage>
        <taxon>Eukaryota</taxon>
        <taxon>Viridiplantae</taxon>
        <taxon>Streptophyta</taxon>
        <taxon>Embryophyta</taxon>
        <taxon>Tracheophyta</taxon>
        <taxon>Spermatophyta</taxon>
        <taxon>Magnoliopsida</taxon>
        <taxon>eudicotyledons</taxon>
        <taxon>Gunneridae</taxon>
        <taxon>Pentapetalae</taxon>
        <taxon>rosids</taxon>
        <taxon>malvids</taxon>
        <taxon>Brassicales</taxon>
        <taxon>Brassicaceae</taxon>
        <taxon>Camelineae</taxon>
        <taxon>Arabidopsis</taxon>
    </lineage>
</organism>
<dbReference type="PROSITE" id="PS51294">
    <property type="entry name" value="HTH_MYB"/>
    <property type="match status" value="1"/>
</dbReference>
<dbReference type="eggNOG" id="KOG0050">
    <property type="taxonomic scope" value="Eukaryota"/>
</dbReference>
<dbReference type="GO" id="GO:0000398">
    <property type="term" value="P:mRNA splicing, via spliceosome"/>
    <property type="evidence" value="ECO:0007669"/>
    <property type="project" value="InterPro"/>
</dbReference>
<evidence type="ECO:0000313" key="11">
    <source>
        <dbReference type="EMBL" id="EFH51366.1"/>
    </source>
</evidence>
<evidence type="ECO:0000256" key="7">
    <source>
        <dbReference type="ARBA" id="ARBA00023187"/>
    </source>
</evidence>
<dbReference type="InterPro" id="IPR047242">
    <property type="entry name" value="CDC5L/Cef1"/>
</dbReference>
<dbReference type="EMBL" id="GL348717">
    <property type="protein sequence ID" value="EFH51366.1"/>
    <property type="molecule type" value="Genomic_DNA"/>
</dbReference>
<evidence type="ECO:0000256" key="3">
    <source>
        <dbReference type="ARBA" id="ARBA00022664"/>
    </source>
</evidence>
<keyword evidence="12" id="KW-1185">Reference proteome</keyword>
<dbReference type="PANTHER" id="PTHR45885:SF1">
    <property type="entry name" value="CELL DIVISION CYCLE 5-LIKE PROTEIN"/>
    <property type="match status" value="1"/>
</dbReference>
<dbReference type="KEGG" id="aly:9311175"/>
<dbReference type="GO" id="GO:0003677">
    <property type="term" value="F:DNA binding"/>
    <property type="evidence" value="ECO:0007669"/>
    <property type="project" value="UniProtKB-KW"/>
</dbReference>
<dbReference type="Proteomes" id="UP000008694">
    <property type="component" value="Unassembled WGS sequence"/>
</dbReference>
<dbReference type="HOGENOM" id="CLU_1715729_0_0_1"/>
<dbReference type="InterPro" id="IPR009057">
    <property type="entry name" value="Homeodomain-like_sf"/>
</dbReference>
<dbReference type="GO" id="GO:0005681">
    <property type="term" value="C:spliceosomal complex"/>
    <property type="evidence" value="ECO:0007669"/>
    <property type="project" value="UniProtKB-KW"/>
</dbReference>
<dbReference type="AlphaFoldDB" id="D7LPY8"/>
<protein>
    <recommendedName>
        <fullName evidence="13">Myb family transcription factor</fullName>
    </recommendedName>
</protein>
<keyword evidence="4" id="KW-0747">Spliceosome</keyword>
<evidence type="ECO:0008006" key="13">
    <source>
        <dbReference type="Google" id="ProtNLM"/>
    </source>
</evidence>
<evidence type="ECO:0000256" key="4">
    <source>
        <dbReference type="ARBA" id="ARBA00022728"/>
    </source>
</evidence>
<accession>D7LPY8</accession>
<dbReference type="OrthoDB" id="2143914at2759"/>
<evidence type="ECO:0000256" key="8">
    <source>
        <dbReference type="ARBA" id="ARBA00023242"/>
    </source>
</evidence>
<dbReference type="PROSITE" id="PS50090">
    <property type="entry name" value="MYB_LIKE"/>
    <property type="match status" value="2"/>
</dbReference>
<reference evidence="12" key="1">
    <citation type="journal article" date="2011" name="Nat. Genet.">
        <title>The Arabidopsis lyrata genome sequence and the basis of rapid genome size change.</title>
        <authorList>
            <person name="Hu T.T."/>
            <person name="Pattyn P."/>
            <person name="Bakker E.G."/>
            <person name="Cao J."/>
            <person name="Cheng J.-F."/>
            <person name="Clark R.M."/>
            <person name="Fahlgren N."/>
            <person name="Fawcett J.A."/>
            <person name="Grimwood J."/>
            <person name="Gundlach H."/>
            <person name="Haberer G."/>
            <person name="Hollister J.D."/>
            <person name="Ossowski S."/>
            <person name="Ottilar R.P."/>
            <person name="Salamov A.A."/>
            <person name="Schneeberger K."/>
            <person name="Spannagl M."/>
            <person name="Wang X."/>
            <person name="Yang L."/>
            <person name="Nasrallah M.E."/>
            <person name="Bergelson J."/>
            <person name="Carrington J.C."/>
            <person name="Gaut B.S."/>
            <person name="Schmutz J."/>
            <person name="Mayer K.F.X."/>
            <person name="Van de Peer Y."/>
            <person name="Grigoriev I.V."/>
            <person name="Nordborg M."/>
            <person name="Weigel D."/>
            <person name="Guo Y.-L."/>
        </authorList>
    </citation>
    <scope>NUCLEOTIDE SEQUENCE [LARGE SCALE GENOMIC DNA]</scope>
    <source>
        <strain evidence="12">cv. MN47</strain>
    </source>
</reference>
<feature type="domain" description="Myb-like" evidence="9">
    <location>
        <begin position="1"/>
        <end position="49"/>
    </location>
</feature>
<feature type="domain" description="Myb-like" evidence="9">
    <location>
        <begin position="54"/>
        <end position="95"/>
    </location>
</feature>
<proteinExistence type="inferred from homology"/>
<evidence type="ECO:0000256" key="1">
    <source>
        <dbReference type="ARBA" id="ARBA00004123"/>
    </source>
</evidence>
<evidence type="ECO:0000259" key="9">
    <source>
        <dbReference type="PROSITE" id="PS50090"/>
    </source>
</evidence>
<dbReference type="Pfam" id="PF13921">
    <property type="entry name" value="Myb_DNA-bind_6"/>
    <property type="match status" value="1"/>
</dbReference>
<dbReference type="Gene3D" id="1.10.10.60">
    <property type="entry name" value="Homeodomain-like"/>
    <property type="match status" value="2"/>
</dbReference>
<evidence type="ECO:0000256" key="6">
    <source>
        <dbReference type="ARBA" id="ARBA00023125"/>
    </source>
</evidence>
<dbReference type="Gramene" id="scaffold_500129.1">
    <property type="protein sequence ID" value="scaffold_500129.1"/>
    <property type="gene ID" value="scaffold_500129.1"/>
</dbReference>
<evidence type="ECO:0000256" key="5">
    <source>
        <dbReference type="ARBA" id="ARBA00022737"/>
    </source>
</evidence>
<dbReference type="SMART" id="SM00717">
    <property type="entry name" value="SANT"/>
    <property type="match status" value="2"/>
</dbReference>
<name>D7LPY8_ARALL</name>
<dbReference type="InterPro" id="IPR017930">
    <property type="entry name" value="Myb_dom"/>
</dbReference>
<sequence>MANWKSHEDVCLMEGIKRYGLRRWDKISASLLLSHRSIAECKKRFESFLEPKTWTYEDDKKLSDLAQIHKPSWTTIGDLMGRDGNSCFRRFISLPSLARENNIQAGGMKMSKPMKKFKPKRKVAQLEEIPAFGDRSEMKKRKGYCMKTKVQLD</sequence>
<keyword evidence="8" id="KW-0539">Nucleus</keyword>
<comment type="subcellular location">
    <subcellularLocation>
        <location evidence="1">Nucleus</location>
    </subcellularLocation>
</comment>
<dbReference type="PANTHER" id="PTHR45885">
    <property type="entry name" value="CELL DIVISION CYCLE 5-LIKE PROTEIN"/>
    <property type="match status" value="1"/>
</dbReference>
<feature type="domain" description="HTH myb-type" evidence="10">
    <location>
        <begin position="1"/>
        <end position="53"/>
    </location>
</feature>
<dbReference type="InterPro" id="IPR001005">
    <property type="entry name" value="SANT/Myb"/>
</dbReference>
<dbReference type="STRING" id="81972.D7LPY8"/>
<keyword evidence="6" id="KW-0238">DNA-binding</keyword>
<keyword evidence="3" id="KW-0507">mRNA processing</keyword>
<comment type="similarity">
    <text evidence="2">Belongs to the CEF1 family.</text>
</comment>
<dbReference type="SUPFAM" id="SSF46689">
    <property type="entry name" value="Homeodomain-like"/>
    <property type="match status" value="1"/>
</dbReference>
<evidence type="ECO:0000313" key="12">
    <source>
        <dbReference type="Proteomes" id="UP000008694"/>
    </source>
</evidence>
<evidence type="ECO:0000259" key="10">
    <source>
        <dbReference type="PROSITE" id="PS51294"/>
    </source>
</evidence>
<keyword evidence="7" id="KW-0508">mRNA splicing</keyword>
<evidence type="ECO:0000256" key="2">
    <source>
        <dbReference type="ARBA" id="ARBA00010506"/>
    </source>
</evidence>
<dbReference type="Pfam" id="PF00249">
    <property type="entry name" value="Myb_DNA-binding"/>
    <property type="match status" value="1"/>
</dbReference>